<dbReference type="PANTHER" id="PTHR33490">
    <property type="entry name" value="BLR5614 PROTEIN-RELATED"/>
    <property type="match status" value="1"/>
</dbReference>
<reference evidence="3 4" key="1">
    <citation type="submission" date="2020-08" db="EMBL/GenBank/DDBJ databases">
        <title>Genomic Encyclopedia of Type Strains, Phase IV (KMG-IV): sequencing the most valuable type-strain genomes for metagenomic binning, comparative biology and taxonomic classification.</title>
        <authorList>
            <person name="Goeker M."/>
        </authorList>
    </citation>
    <scope>NUCLEOTIDE SEQUENCE [LARGE SCALE GENOMIC DNA]</scope>
    <source>
        <strain evidence="3 4">DSM 29514</strain>
    </source>
</reference>
<dbReference type="EMBL" id="JACIEC010000001">
    <property type="protein sequence ID" value="MBB4141549.1"/>
    <property type="molecule type" value="Genomic_DNA"/>
</dbReference>
<dbReference type="RefSeq" id="WP_062553899.1">
    <property type="nucleotide sequence ID" value="NZ_CP049250.1"/>
</dbReference>
<proteinExistence type="predicted"/>
<dbReference type="Gene3D" id="3.10.620.30">
    <property type="match status" value="1"/>
</dbReference>
<evidence type="ECO:0000256" key="1">
    <source>
        <dbReference type="SAM" id="MobiDB-lite"/>
    </source>
</evidence>
<keyword evidence="3" id="KW-0645">Protease</keyword>
<dbReference type="Proteomes" id="UP000519897">
    <property type="component" value="Unassembled WGS sequence"/>
</dbReference>
<organism evidence="3 4">
    <name type="scientific">Rhizobium rhizoryzae</name>
    <dbReference type="NCBI Taxonomy" id="451876"/>
    <lineage>
        <taxon>Bacteria</taxon>
        <taxon>Pseudomonadati</taxon>
        <taxon>Pseudomonadota</taxon>
        <taxon>Alphaproteobacteria</taxon>
        <taxon>Hyphomicrobiales</taxon>
        <taxon>Rhizobiaceae</taxon>
        <taxon>Rhizobium/Agrobacterium group</taxon>
        <taxon>Rhizobium</taxon>
    </lineage>
</organism>
<accession>A0A7W6LBW9</accession>
<feature type="domain" description="Transglutaminase-like" evidence="2">
    <location>
        <begin position="157"/>
        <end position="221"/>
    </location>
</feature>
<keyword evidence="3" id="KW-0378">Hydrolase</keyword>
<feature type="compositionally biased region" description="Low complexity" evidence="1">
    <location>
        <begin position="266"/>
        <end position="288"/>
    </location>
</feature>
<dbReference type="Pfam" id="PF08379">
    <property type="entry name" value="Bact_transglu_N"/>
    <property type="match status" value="1"/>
</dbReference>
<dbReference type="GO" id="GO:0008233">
    <property type="term" value="F:peptidase activity"/>
    <property type="evidence" value="ECO:0007669"/>
    <property type="project" value="UniProtKB-KW"/>
</dbReference>
<dbReference type="InterPro" id="IPR002931">
    <property type="entry name" value="Transglutaminase-like"/>
</dbReference>
<keyword evidence="4" id="KW-1185">Reference proteome</keyword>
<dbReference type="InterPro" id="IPR038765">
    <property type="entry name" value="Papain-like_cys_pep_sf"/>
</dbReference>
<gene>
    <name evidence="3" type="ORF">GGQ72_000048</name>
</gene>
<dbReference type="InterPro" id="IPR013589">
    <property type="entry name" value="Bac_transglu_N"/>
</dbReference>
<evidence type="ECO:0000259" key="2">
    <source>
        <dbReference type="SMART" id="SM00460"/>
    </source>
</evidence>
<dbReference type="Pfam" id="PF01841">
    <property type="entry name" value="Transglut_core"/>
    <property type="match status" value="1"/>
</dbReference>
<protein>
    <submittedName>
        <fullName evidence="3">Transglutaminase-like putative cysteine protease</fullName>
    </submittedName>
</protein>
<dbReference type="SMART" id="SM00460">
    <property type="entry name" value="TGc"/>
    <property type="match status" value="1"/>
</dbReference>
<dbReference type="AlphaFoldDB" id="A0A7W6LBW9"/>
<dbReference type="GO" id="GO:0006508">
    <property type="term" value="P:proteolysis"/>
    <property type="evidence" value="ECO:0007669"/>
    <property type="project" value="UniProtKB-KW"/>
</dbReference>
<name>A0A7W6LBW9_9HYPH</name>
<dbReference type="SUPFAM" id="SSF54001">
    <property type="entry name" value="Cysteine proteinases"/>
    <property type="match status" value="1"/>
</dbReference>
<comment type="caution">
    <text evidence="3">The sequence shown here is derived from an EMBL/GenBank/DDBJ whole genome shotgun (WGS) entry which is preliminary data.</text>
</comment>
<evidence type="ECO:0000313" key="4">
    <source>
        <dbReference type="Proteomes" id="UP000519897"/>
    </source>
</evidence>
<sequence length="288" mass="31406">MRLKISHTTEYLYEEPVAYALQRLRLHPQSSHVQTVLNWSLSVEGAKVEAGYNDQFGNRVDLVSIEGGEHTIRITATGEVETIDRAGVLGPHHGFVPLWLYLRETERTKPGTLVKELARSVTGDSELAQMHALMELIHANVEYKPGSTSSETTAEQALEAKAGVCQDHAHIFVSAARFLKLPARYVSGYLMMEDRIEQTATHAWAEVHIPGLGWVGFDAANKICPDERYVRIASGLCYSDAAPVSGMRIGSAGEDLTVTLSVEGPGQSQSQSQTSDQGGTQSQSQSQA</sequence>
<evidence type="ECO:0000313" key="3">
    <source>
        <dbReference type="EMBL" id="MBB4141549.1"/>
    </source>
</evidence>
<feature type="region of interest" description="Disordered" evidence="1">
    <location>
        <begin position="262"/>
        <end position="288"/>
    </location>
</feature>
<dbReference type="PANTHER" id="PTHR33490:SF6">
    <property type="entry name" value="SLL1049 PROTEIN"/>
    <property type="match status" value="1"/>
</dbReference>